<protein>
    <recommendedName>
        <fullName evidence="4">FHA domain-containing protein</fullName>
    </recommendedName>
</protein>
<evidence type="ECO:0000313" key="2">
    <source>
        <dbReference type="EMBL" id="BAU85564.1"/>
    </source>
</evidence>
<reference evidence="2 3" key="1">
    <citation type="journal article" date="2016" name="Genome Announc.">
        <title>Complete Genome Sequence of Thiostrepton-Producing Streptomyces laurentii ATCC 31255.</title>
        <authorList>
            <person name="Doi K."/>
            <person name="Fujino Y."/>
            <person name="Nagayoshi Y."/>
            <person name="Ohshima T."/>
            <person name="Ogata S."/>
        </authorList>
    </citation>
    <scope>NUCLEOTIDE SEQUENCE [LARGE SCALE GENOMIC DNA]</scope>
    <source>
        <strain evidence="2 3">ATCC 31255</strain>
    </source>
</reference>
<evidence type="ECO:0000313" key="3">
    <source>
        <dbReference type="Proteomes" id="UP000217676"/>
    </source>
</evidence>
<evidence type="ECO:0008006" key="4">
    <source>
        <dbReference type="Google" id="ProtNLM"/>
    </source>
</evidence>
<dbReference type="EMBL" id="AP017424">
    <property type="protein sequence ID" value="BAU85564.1"/>
    <property type="molecule type" value="Genomic_DNA"/>
</dbReference>
<keyword evidence="3" id="KW-1185">Reference proteome</keyword>
<name>A0A160P3H9_STRLU</name>
<proteinExistence type="predicted"/>
<gene>
    <name evidence="2" type="ORF">SLA_4680</name>
</gene>
<accession>A0A160P3H9</accession>
<feature type="compositionally biased region" description="Gly residues" evidence="1">
    <location>
        <begin position="17"/>
        <end position="26"/>
    </location>
</feature>
<evidence type="ECO:0000256" key="1">
    <source>
        <dbReference type="SAM" id="MobiDB-lite"/>
    </source>
</evidence>
<dbReference type="AlphaFoldDB" id="A0A160P3H9"/>
<sequence>MFSAFEHTVRPTTGTAPGTGPGCGSGTGSGTAYSIVVVPAGAAGPSDQIRLAPGDRLHFGRCAPRPDGGPGQPARHLHIPHLGVSRSAGEIVAAGTHWALSNFSPASTYVVENPEGAGEHIKVAPGRVGAPVPFEFSRIVLPAAGELIDFAVWAPRHDYVSGVPDDGSGEPTALAFPLDRDKRYFLVLAALCEPRLRGTPHAPLPTVDAVAERLRPVWPGANRAAVQWNIDYLAVKLRLKPAPDSADAGPRLNGKKETLVSLALRFDLVREEDLEALVVAR</sequence>
<organism evidence="2 3">
    <name type="scientific">Streptomyces laurentii</name>
    <dbReference type="NCBI Taxonomy" id="39478"/>
    <lineage>
        <taxon>Bacteria</taxon>
        <taxon>Bacillati</taxon>
        <taxon>Actinomycetota</taxon>
        <taxon>Actinomycetes</taxon>
        <taxon>Kitasatosporales</taxon>
        <taxon>Streptomycetaceae</taxon>
        <taxon>Streptomyces</taxon>
    </lineage>
</organism>
<feature type="region of interest" description="Disordered" evidence="1">
    <location>
        <begin position="1"/>
        <end position="26"/>
    </location>
</feature>
<dbReference type="Proteomes" id="UP000217676">
    <property type="component" value="Chromosome"/>
</dbReference>
<dbReference type="KEGG" id="slau:SLA_4680"/>